<dbReference type="Pfam" id="PF04434">
    <property type="entry name" value="SWIM"/>
    <property type="match status" value="1"/>
</dbReference>
<dbReference type="EMBL" id="JBBPBK010000014">
    <property type="protein sequence ID" value="KAK9271472.1"/>
    <property type="molecule type" value="Genomic_DNA"/>
</dbReference>
<dbReference type="SMART" id="SM00575">
    <property type="entry name" value="ZnF_PMZ"/>
    <property type="match status" value="1"/>
</dbReference>
<dbReference type="Proteomes" id="UP001415857">
    <property type="component" value="Unassembled WGS sequence"/>
</dbReference>
<dbReference type="InterPro" id="IPR007527">
    <property type="entry name" value="Znf_SWIM"/>
</dbReference>
<evidence type="ECO:0000256" key="1">
    <source>
        <dbReference type="ARBA" id="ARBA00022723"/>
    </source>
</evidence>
<evidence type="ECO:0000256" key="3">
    <source>
        <dbReference type="ARBA" id="ARBA00022833"/>
    </source>
</evidence>
<keyword evidence="3" id="KW-0862">Zinc</keyword>
<evidence type="ECO:0000256" key="5">
    <source>
        <dbReference type="SAM" id="MobiDB-lite"/>
    </source>
</evidence>
<name>A0AAP0NDS8_LIQFO</name>
<accession>A0AAP0NDS8</accession>
<evidence type="ECO:0000256" key="4">
    <source>
        <dbReference type="PROSITE-ProRule" id="PRU00325"/>
    </source>
</evidence>
<protein>
    <recommendedName>
        <fullName evidence="6">SWIM-type domain-containing protein</fullName>
    </recommendedName>
</protein>
<keyword evidence="2 4" id="KW-0863">Zinc-finger</keyword>
<proteinExistence type="predicted"/>
<reference evidence="7 8" key="1">
    <citation type="journal article" date="2024" name="Plant J.">
        <title>Genome sequences and population genomics reveal climatic adaptation and genomic divergence between two closely related sweetgum species.</title>
        <authorList>
            <person name="Xu W.Q."/>
            <person name="Ren C.Q."/>
            <person name="Zhang X.Y."/>
            <person name="Comes H.P."/>
            <person name="Liu X.H."/>
            <person name="Li Y.G."/>
            <person name="Kettle C.J."/>
            <person name="Jalonen R."/>
            <person name="Gaisberger H."/>
            <person name="Ma Y.Z."/>
            <person name="Qiu Y.X."/>
        </authorList>
    </citation>
    <scope>NUCLEOTIDE SEQUENCE [LARGE SCALE GENOMIC DNA]</scope>
    <source>
        <strain evidence="7">Hangzhou</strain>
    </source>
</reference>
<dbReference type="AlphaFoldDB" id="A0AAP0NDS8"/>
<dbReference type="PROSITE" id="PS50966">
    <property type="entry name" value="ZF_SWIM"/>
    <property type="match status" value="1"/>
</dbReference>
<gene>
    <name evidence="7" type="ORF">L1049_027063</name>
</gene>
<dbReference type="Pfam" id="PF10551">
    <property type="entry name" value="MULE"/>
    <property type="match status" value="1"/>
</dbReference>
<evidence type="ECO:0000259" key="6">
    <source>
        <dbReference type="PROSITE" id="PS50966"/>
    </source>
</evidence>
<dbReference type="Pfam" id="PF03108">
    <property type="entry name" value="DBD_Tnp_Mut"/>
    <property type="match status" value="1"/>
</dbReference>
<keyword evidence="8" id="KW-1185">Reference proteome</keyword>
<dbReference type="PANTHER" id="PTHR31973">
    <property type="entry name" value="POLYPROTEIN, PUTATIVE-RELATED"/>
    <property type="match status" value="1"/>
</dbReference>
<evidence type="ECO:0000256" key="2">
    <source>
        <dbReference type="ARBA" id="ARBA00022771"/>
    </source>
</evidence>
<evidence type="ECO:0000313" key="8">
    <source>
        <dbReference type="Proteomes" id="UP001415857"/>
    </source>
</evidence>
<dbReference type="InterPro" id="IPR018289">
    <property type="entry name" value="MULE_transposase_dom"/>
</dbReference>
<evidence type="ECO:0000313" key="7">
    <source>
        <dbReference type="EMBL" id="KAK9271472.1"/>
    </source>
</evidence>
<dbReference type="PANTHER" id="PTHR31973:SF166">
    <property type="entry name" value="OS10G0104700 PROTEIN"/>
    <property type="match status" value="1"/>
</dbReference>
<keyword evidence="1" id="KW-0479">Metal-binding</keyword>
<feature type="domain" description="SWIM-type" evidence="6">
    <location>
        <begin position="580"/>
        <end position="621"/>
    </location>
</feature>
<organism evidence="7 8">
    <name type="scientific">Liquidambar formosana</name>
    <name type="common">Formosan gum</name>
    <dbReference type="NCBI Taxonomy" id="63359"/>
    <lineage>
        <taxon>Eukaryota</taxon>
        <taxon>Viridiplantae</taxon>
        <taxon>Streptophyta</taxon>
        <taxon>Embryophyta</taxon>
        <taxon>Tracheophyta</taxon>
        <taxon>Spermatophyta</taxon>
        <taxon>Magnoliopsida</taxon>
        <taxon>eudicotyledons</taxon>
        <taxon>Gunneridae</taxon>
        <taxon>Pentapetalae</taxon>
        <taxon>Saxifragales</taxon>
        <taxon>Altingiaceae</taxon>
        <taxon>Liquidambar</taxon>
    </lineage>
</organism>
<feature type="compositionally biased region" description="Basic residues" evidence="5">
    <location>
        <begin position="686"/>
        <end position="697"/>
    </location>
</feature>
<dbReference type="GO" id="GO:0008270">
    <property type="term" value="F:zinc ion binding"/>
    <property type="evidence" value="ECO:0007669"/>
    <property type="project" value="UniProtKB-KW"/>
</dbReference>
<comment type="caution">
    <text evidence="7">The sequence shown here is derived from an EMBL/GenBank/DDBJ whole genome shotgun (WGS) entry which is preliminary data.</text>
</comment>
<feature type="region of interest" description="Disordered" evidence="5">
    <location>
        <begin position="674"/>
        <end position="706"/>
    </location>
</feature>
<dbReference type="InterPro" id="IPR006564">
    <property type="entry name" value="Znf_PMZ"/>
</dbReference>
<sequence length="727" mass="82439">MALKLVVICRIGGKLVDKESREIYVGGEAHAFELDEEMEFSSFLSRVATSCNVEDASTISLKYLVPGNSSVMISLGSDDDLACFARVFHGLISAELYILQHDVRFVGTRATTSQFHAVNESINELNVEVLEPRLISSWRDVITEVGQTFEGVVEFRKAVGKYAIACHFAYKYIKNDPDRVTAICKEEGCEWRIHASRLKDTKVFHLQTFTSEHSCDPGIRQKTHPQATKKLVGSLVQDKLRDTPRYSAREIINDIRRDFGISLGYLQAYRGKDIAQKAIHGSMEDSFNQIPWLCSKIMETNPGSYVEWLTGEDCRFQRLFISFHAQILGFKKACRPLLMIDGTFGKDHYKTTILSAIAIDGNDQMFPFAFGVVLGETERNWLWFLMNLRTILDGVVNLTIISYRHVGLVDSVTEVFPECYHAFCVRHIVANLLGSLGSSIKSEAKKVIKGLVYAAAGSTRIEAFNHNLDEIKSISKEAYAWVRDSKPFRWAKVYATGNRYGHLTTNVAESFNSWILEAHNLPIIPMVNKIREQLMGHFYTRREEASRWTKSLTTSFDEILQKYVLQSLICRVSPSNNSLYEIDDGVRRRSVNLQTMTCTCRMWKMTKIACIHVAKVCEVSRRNIVEYCSPYYTTEMWRLAYAESIHPVPNEDMPFNIGTLSSEVAIMEGDLQNISSNSTPVLPPKTRPRPGRPKKRRLESQPEPKRALHCGRCGSIGHNRATCNKAI</sequence>
<dbReference type="InterPro" id="IPR004332">
    <property type="entry name" value="Transposase_MuDR"/>
</dbReference>